<dbReference type="Proteomes" id="UP000467240">
    <property type="component" value="Unassembled WGS sequence"/>
</dbReference>
<comment type="caution">
    <text evidence="2">The sequence shown here is derived from an EMBL/GenBank/DDBJ whole genome shotgun (WGS) entry which is preliminary data.</text>
</comment>
<reference evidence="2 3" key="1">
    <citation type="submission" date="2019-09" db="EMBL/GenBank/DDBJ databases">
        <title>Phylogeny of genus Pseudoclavibacter and closely related genus.</title>
        <authorList>
            <person name="Li Y."/>
        </authorList>
    </citation>
    <scope>NUCLEOTIDE SEQUENCE [LARGE SCALE GENOMIC DNA]</scope>
    <source>
        <strain evidence="2 3">DSM 23821</strain>
    </source>
</reference>
<accession>A0A7J5C316</accession>
<dbReference type="OrthoDB" id="9808719at2"/>
<protein>
    <submittedName>
        <fullName evidence="2">Nuclear transport factor 2 family protein</fullName>
    </submittedName>
</protein>
<dbReference type="EMBL" id="WBJZ01000001">
    <property type="protein sequence ID" value="KAB1662592.1"/>
    <property type="molecule type" value="Genomic_DNA"/>
</dbReference>
<evidence type="ECO:0000313" key="2">
    <source>
        <dbReference type="EMBL" id="KAB1662592.1"/>
    </source>
</evidence>
<dbReference type="InterPro" id="IPR032710">
    <property type="entry name" value="NTF2-like_dom_sf"/>
</dbReference>
<organism evidence="2 3">
    <name type="scientific">Pseudoclavibacter chungangensis</name>
    <dbReference type="NCBI Taxonomy" id="587635"/>
    <lineage>
        <taxon>Bacteria</taxon>
        <taxon>Bacillati</taxon>
        <taxon>Actinomycetota</taxon>
        <taxon>Actinomycetes</taxon>
        <taxon>Micrococcales</taxon>
        <taxon>Microbacteriaceae</taxon>
        <taxon>Pseudoclavibacter</taxon>
    </lineage>
</organism>
<dbReference type="Gene3D" id="3.10.450.50">
    <property type="match status" value="1"/>
</dbReference>
<evidence type="ECO:0000259" key="1">
    <source>
        <dbReference type="Pfam" id="PF12680"/>
    </source>
</evidence>
<proteinExistence type="predicted"/>
<evidence type="ECO:0000313" key="3">
    <source>
        <dbReference type="Proteomes" id="UP000467240"/>
    </source>
</evidence>
<dbReference type="InterPro" id="IPR037401">
    <property type="entry name" value="SnoaL-like"/>
</dbReference>
<dbReference type="Pfam" id="PF12680">
    <property type="entry name" value="SnoaL_2"/>
    <property type="match status" value="1"/>
</dbReference>
<feature type="domain" description="SnoaL-like" evidence="1">
    <location>
        <begin position="26"/>
        <end position="115"/>
    </location>
</feature>
<keyword evidence="3" id="KW-1185">Reference proteome</keyword>
<name>A0A7J5C316_9MICO</name>
<gene>
    <name evidence="2" type="ORF">F8O01_01215</name>
</gene>
<dbReference type="AlphaFoldDB" id="A0A7J5C316"/>
<sequence length="123" mass="13635">MNTTDLDALERDHLATWIDPDPARRREIVERIWAPDGRLSIAPAGRTLTGVDAIVAHTTRVHDERIAGQGMRFVYDQRIDGGDLLLLRWSMLAPDGSTAARGVDIARIEAGRFASVHMFMGVD</sequence>
<dbReference type="SUPFAM" id="SSF54427">
    <property type="entry name" value="NTF2-like"/>
    <property type="match status" value="1"/>
</dbReference>
<dbReference type="RefSeq" id="WP_158039025.1">
    <property type="nucleotide sequence ID" value="NZ_JACCFV010000001.1"/>
</dbReference>